<evidence type="ECO:0000313" key="4">
    <source>
        <dbReference type="Proteomes" id="UP001596512"/>
    </source>
</evidence>
<name>A0ABW2TF78_9PSEU</name>
<keyword evidence="4" id="KW-1185">Reference proteome</keyword>
<feature type="transmembrane region" description="Helical" evidence="1">
    <location>
        <begin position="31"/>
        <end position="49"/>
    </location>
</feature>
<gene>
    <name evidence="2" type="ORF">ACFQV2_00660</name>
    <name evidence="3" type="ORF">ACFQV2_40100</name>
</gene>
<sequence length="172" mass="17436">MFRICGVLAGLLIALPGGIEGFTGETAVTSMLIALSPALAFPALVGLWTTHVRGRFGLIAFCANLIGLGLFGGAAFTLNIALFFNAAEPAAPTRLALLGTAVVFAAGSVLFGIALIRSATAPKPPAWAYPAALPAFALLAPLPDSPLTSALHVVVGGTLVWLSTTVRDPVTA</sequence>
<dbReference type="EMBL" id="JBHTEY010000003">
    <property type="protein sequence ID" value="MFC7612402.1"/>
    <property type="molecule type" value="Genomic_DNA"/>
</dbReference>
<dbReference type="EMBL" id="JBHTEY010000004">
    <property type="protein sequence ID" value="MFC7618622.1"/>
    <property type="molecule type" value="Genomic_DNA"/>
</dbReference>
<reference evidence="2" key="1">
    <citation type="journal article" date="2014" name="Int. J. Syst. Evol. Microbiol.">
        <title>Complete genome of a new Firmicutes species belonging to the dominant human colonic microbiota ('Ruminococcus bicirculans') reveals two chromosomes and a selective capacity to utilize plant glucans.</title>
        <authorList>
            <consortium name="NISC Comparative Sequencing Program"/>
            <person name="Wegmann U."/>
            <person name="Louis P."/>
            <person name="Goesmann A."/>
            <person name="Henrissat B."/>
            <person name="Duncan S.H."/>
            <person name="Flint H.J."/>
        </authorList>
    </citation>
    <scope>NUCLEOTIDE SEQUENCE</scope>
    <source>
        <strain evidence="2">JCM 17695</strain>
    </source>
</reference>
<proteinExistence type="predicted"/>
<evidence type="ECO:0000256" key="1">
    <source>
        <dbReference type="SAM" id="Phobius"/>
    </source>
</evidence>
<comment type="caution">
    <text evidence="2">The sequence shown here is derived from an EMBL/GenBank/DDBJ whole genome shotgun (WGS) entry which is preliminary data.</text>
</comment>
<feature type="transmembrane region" description="Helical" evidence="1">
    <location>
        <begin position="56"/>
        <end position="84"/>
    </location>
</feature>
<evidence type="ECO:0000313" key="2">
    <source>
        <dbReference type="EMBL" id="MFC7612402.1"/>
    </source>
</evidence>
<feature type="transmembrane region" description="Helical" evidence="1">
    <location>
        <begin position="96"/>
        <end position="116"/>
    </location>
</feature>
<protein>
    <submittedName>
        <fullName evidence="2">Uncharacterized protein</fullName>
    </submittedName>
</protein>
<keyword evidence="1" id="KW-1133">Transmembrane helix</keyword>
<reference evidence="2" key="3">
    <citation type="submission" date="2024-09" db="EMBL/GenBank/DDBJ databases">
        <authorList>
            <person name="Sun Q."/>
            <person name="Mori K."/>
        </authorList>
    </citation>
    <scope>NUCLEOTIDE SEQUENCE</scope>
    <source>
        <strain evidence="2">JCM 17695</strain>
    </source>
</reference>
<accession>A0ABW2TF78</accession>
<keyword evidence="1" id="KW-0812">Transmembrane</keyword>
<dbReference type="Proteomes" id="UP001596512">
    <property type="component" value="Unassembled WGS sequence"/>
</dbReference>
<keyword evidence="1" id="KW-0472">Membrane</keyword>
<organism evidence="2 4">
    <name type="scientific">Actinokineospora soli</name>
    <dbReference type="NCBI Taxonomy" id="1048753"/>
    <lineage>
        <taxon>Bacteria</taxon>
        <taxon>Bacillati</taxon>
        <taxon>Actinomycetota</taxon>
        <taxon>Actinomycetes</taxon>
        <taxon>Pseudonocardiales</taxon>
        <taxon>Pseudonocardiaceae</taxon>
        <taxon>Actinokineospora</taxon>
    </lineage>
</organism>
<evidence type="ECO:0000313" key="3">
    <source>
        <dbReference type="EMBL" id="MFC7618622.1"/>
    </source>
</evidence>
<reference evidence="4" key="2">
    <citation type="journal article" date="2019" name="Int. J. Syst. Evol. Microbiol.">
        <title>The Global Catalogue of Microorganisms (GCM) 10K type strain sequencing project: providing services to taxonomists for standard genome sequencing and annotation.</title>
        <authorList>
            <consortium name="The Broad Institute Genomics Platform"/>
            <consortium name="The Broad Institute Genome Sequencing Center for Infectious Disease"/>
            <person name="Wu L."/>
            <person name="Ma J."/>
        </authorList>
    </citation>
    <scope>NUCLEOTIDE SEQUENCE [LARGE SCALE GENOMIC DNA]</scope>
    <source>
        <strain evidence="4">JCM 17695</strain>
    </source>
</reference>